<keyword evidence="2" id="KW-0812">Transmembrane</keyword>
<dbReference type="Proteomes" id="UP001148125">
    <property type="component" value="Unassembled WGS sequence"/>
</dbReference>
<feature type="domain" description="Sporulation membrane protein YtrI C-terminal" evidence="3">
    <location>
        <begin position="80"/>
        <end position="164"/>
    </location>
</feature>
<dbReference type="RefSeq" id="WP_275116956.1">
    <property type="nucleotide sequence ID" value="NZ_JAOTPO010000002.1"/>
</dbReference>
<feature type="coiled-coil region" evidence="1">
    <location>
        <begin position="38"/>
        <end position="82"/>
    </location>
</feature>
<reference evidence="4" key="1">
    <citation type="submission" date="2024-05" db="EMBL/GenBank/DDBJ databases">
        <title>Alkalihalobacillus sp. strain MEB203 novel alkaliphilic bacterium from Lonar Lake, India.</title>
        <authorList>
            <person name="Joshi A."/>
            <person name="Thite S."/>
            <person name="Mengade P."/>
        </authorList>
    </citation>
    <scope>NUCLEOTIDE SEQUENCE</scope>
    <source>
        <strain evidence="4">MEB 203</strain>
    </source>
</reference>
<keyword evidence="1" id="KW-0175">Coiled coil</keyword>
<dbReference type="InterPro" id="IPR058620">
    <property type="entry name" value="YtrI_C"/>
</dbReference>
<dbReference type="EMBL" id="JAOTPO010000002">
    <property type="protein sequence ID" value="MDE5412320.1"/>
    <property type="molecule type" value="Genomic_DNA"/>
</dbReference>
<dbReference type="InterPro" id="IPR048198">
    <property type="entry name" value="YtrI"/>
</dbReference>
<keyword evidence="2" id="KW-0472">Membrane</keyword>
<comment type="caution">
    <text evidence="4">The sequence shown here is derived from an EMBL/GenBank/DDBJ whole genome shotgun (WGS) entry which is preliminary data.</text>
</comment>
<evidence type="ECO:0000259" key="3">
    <source>
        <dbReference type="Pfam" id="PF26347"/>
    </source>
</evidence>
<gene>
    <name evidence="4" type="ORF">N7Z68_02910</name>
</gene>
<evidence type="ECO:0000256" key="2">
    <source>
        <dbReference type="SAM" id="Phobius"/>
    </source>
</evidence>
<proteinExistence type="predicted"/>
<evidence type="ECO:0000313" key="5">
    <source>
        <dbReference type="Proteomes" id="UP001148125"/>
    </source>
</evidence>
<accession>A0ABT5VAL4</accession>
<dbReference type="NCBIfam" id="NF041479">
    <property type="entry name" value="spor_membprot_YtrI"/>
    <property type="match status" value="1"/>
</dbReference>
<feature type="transmembrane region" description="Helical" evidence="2">
    <location>
        <begin position="12"/>
        <end position="32"/>
    </location>
</feature>
<protein>
    <recommendedName>
        <fullName evidence="3">Sporulation membrane protein YtrI C-terminal domain-containing protein</fullName>
    </recommendedName>
</protein>
<dbReference type="Pfam" id="PF26347">
    <property type="entry name" value="YtrI_sporulation"/>
    <property type="match status" value="1"/>
</dbReference>
<keyword evidence="2" id="KW-1133">Transmembrane helix</keyword>
<organism evidence="4 5">
    <name type="scientific">Alkalihalobacterium chitinilyticum</name>
    <dbReference type="NCBI Taxonomy" id="2980103"/>
    <lineage>
        <taxon>Bacteria</taxon>
        <taxon>Bacillati</taxon>
        <taxon>Bacillota</taxon>
        <taxon>Bacilli</taxon>
        <taxon>Bacillales</taxon>
        <taxon>Bacillaceae</taxon>
        <taxon>Alkalihalobacterium</taxon>
    </lineage>
</organism>
<name>A0ABT5VAL4_9BACI</name>
<keyword evidence="5" id="KW-1185">Reference proteome</keyword>
<evidence type="ECO:0000313" key="4">
    <source>
        <dbReference type="EMBL" id="MDE5412320.1"/>
    </source>
</evidence>
<evidence type="ECO:0000256" key="1">
    <source>
        <dbReference type="SAM" id="Coils"/>
    </source>
</evidence>
<sequence>MRVPPYYKRPGWQRFFAGVIIGMIIGWVFFVYEFGTINETLVSEIKKQQITIENLNKDIETLRSVEKKLNEENEKRLTIQELEMYFTNEKQVKLSELTLYELKQKGLNELRFLKGKDIATVASTNELMIKTLENTVFQIGDGRYKLKVDQVYLYTTLKLYVKIERVL</sequence>